<feature type="compositionally biased region" description="Low complexity" evidence="1">
    <location>
        <begin position="132"/>
        <end position="165"/>
    </location>
</feature>
<feature type="region of interest" description="Disordered" evidence="1">
    <location>
        <begin position="132"/>
        <end position="194"/>
    </location>
</feature>
<gene>
    <name evidence="3" type="ORF">FHU28_004834</name>
</gene>
<evidence type="ECO:0000313" key="3">
    <source>
        <dbReference type="EMBL" id="MBB5114995.1"/>
    </source>
</evidence>
<feature type="transmembrane region" description="Helical" evidence="2">
    <location>
        <begin position="104"/>
        <end position="122"/>
    </location>
</feature>
<sequence>MTAGQHTAPAAGVRARWRHWRRARPFTAGLLIALGGAEMLVTLRAPLGVLLHVGPQGLAAYLVPAILVICGVLLITTPQQRVFYAVLSLVLGLVSWLTSNLGGFLVGMLLALVGGALAFAWTPVKQRAAHAETASAEAAPAEATPAEATPAGTAAAATAPGPREPVGSSAPTESLDALLSAEPGPPRHTRAERG</sequence>
<name>A0ABR6MK41_MICEC</name>
<dbReference type="GeneID" id="300295365"/>
<protein>
    <submittedName>
        <fullName evidence="3">Uncharacterized protein</fullName>
    </submittedName>
</protein>
<keyword evidence="2" id="KW-1133">Transmembrane helix</keyword>
<dbReference type="InterPro" id="IPR046096">
    <property type="entry name" value="DUF6114"/>
</dbReference>
<evidence type="ECO:0000313" key="4">
    <source>
        <dbReference type="Proteomes" id="UP000618986"/>
    </source>
</evidence>
<organism evidence="3 4">
    <name type="scientific">Micromonospora echinospora</name>
    <name type="common">Micromonospora purpurea</name>
    <dbReference type="NCBI Taxonomy" id="1877"/>
    <lineage>
        <taxon>Bacteria</taxon>
        <taxon>Bacillati</taxon>
        <taxon>Actinomycetota</taxon>
        <taxon>Actinomycetes</taxon>
        <taxon>Micromonosporales</taxon>
        <taxon>Micromonosporaceae</taxon>
        <taxon>Micromonospora</taxon>
    </lineage>
</organism>
<keyword evidence="2" id="KW-0812">Transmembrane</keyword>
<evidence type="ECO:0000256" key="2">
    <source>
        <dbReference type="SAM" id="Phobius"/>
    </source>
</evidence>
<proteinExistence type="predicted"/>
<keyword evidence="2" id="KW-0472">Membrane</keyword>
<dbReference type="EMBL" id="JACHJC010000001">
    <property type="protein sequence ID" value="MBB5114995.1"/>
    <property type="molecule type" value="Genomic_DNA"/>
</dbReference>
<comment type="caution">
    <text evidence="3">The sequence shown here is derived from an EMBL/GenBank/DDBJ whole genome shotgun (WGS) entry which is preliminary data.</text>
</comment>
<feature type="transmembrane region" description="Helical" evidence="2">
    <location>
        <begin position="58"/>
        <end position="75"/>
    </location>
</feature>
<feature type="transmembrane region" description="Helical" evidence="2">
    <location>
        <begin position="26"/>
        <end position="46"/>
    </location>
</feature>
<dbReference type="Proteomes" id="UP000618986">
    <property type="component" value="Unassembled WGS sequence"/>
</dbReference>
<dbReference type="Pfam" id="PF19609">
    <property type="entry name" value="DUF6114"/>
    <property type="match status" value="1"/>
</dbReference>
<feature type="transmembrane region" description="Helical" evidence="2">
    <location>
        <begin position="82"/>
        <end position="98"/>
    </location>
</feature>
<accession>A0ABR6MK41</accession>
<keyword evidence="4" id="KW-1185">Reference proteome</keyword>
<evidence type="ECO:0000256" key="1">
    <source>
        <dbReference type="SAM" id="MobiDB-lite"/>
    </source>
</evidence>
<reference evidence="3 4" key="1">
    <citation type="submission" date="2020-08" db="EMBL/GenBank/DDBJ databases">
        <title>Sequencing the genomes of 1000 actinobacteria strains.</title>
        <authorList>
            <person name="Klenk H.-P."/>
        </authorList>
    </citation>
    <scope>NUCLEOTIDE SEQUENCE [LARGE SCALE GENOMIC DNA]</scope>
    <source>
        <strain evidence="3 4">DSM 43036</strain>
    </source>
</reference>
<dbReference type="RefSeq" id="WP_184686718.1">
    <property type="nucleotide sequence ID" value="NZ_JACHJC010000001.1"/>
</dbReference>